<dbReference type="EMBL" id="CP029192">
    <property type="protein sequence ID" value="QES38346.1"/>
    <property type="molecule type" value="Genomic_DNA"/>
</dbReference>
<dbReference type="InterPro" id="IPR036388">
    <property type="entry name" value="WH-like_DNA-bd_sf"/>
</dbReference>
<gene>
    <name evidence="5" type="ORF">DEJ48_37410</name>
</gene>
<dbReference type="SUPFAM" id="SSF52540">
    <property type="entry name" value="P-loop containing nucleoside triphosphate hydrolases"/>
    <property type="match status" value="1"/>
</dbReference>
<reference evidence="5 6" key="1">
    <citation type="submission" date="2018-05" db="EMBL/GenBank/DDBJ databases">
        <title>Streptomyces venezuelae.</title>
        <authorList>
            <person name="Kim W."/>
            <person name="Lee N."/>
            <person name="Cho B.-K."/>
        </authorList>
    </citation>
    <scope>NUCLEOTIDE SEQUENCE [LARGE SCALE GENOMIC DNA]</scope>
    <source>
        <strain evidence="5 6">ATCC 14584</strain>
    </source>
</reference>
<keyword evidence="1" id="KW-0547">Nucleotide-binding</keyword>
<evidence type="ECO:0000313" key="5">
    <source>
        <dbReference type="EMBL" id="QES38346.1"/>
    </source>
</evidence>
<dbReference type="Gene3D" id="1.25.40.10">
    <property type="entry name" value="Tetratricopeptide repeat domain"/>
    <property type="match status" value="1"/>
</dbReference>
<dbReference type="CDD" id="cd06170">
    <property type="entry name" value="LuxR_C_like"/>
    <property type="match status" value="1"/>
</dbReference>
<feature type="domain" description="HTH luxR-type" evidence="4">
    <location>
        <begin position="1080"/>
        <end position="1144"/>
    </location>
</feature>
<dbReference type="PANTHER" id="PTHR16305">
    <property type="entry name" value="TESTICULAR SOLUBLE ADENYLYL CYCLASE"/>
    <property type="match status" value="1"/>
</dbReference>
<keyword evidence="2" id="KW-0067">ATP-binding</keyword>
<dbReference type="InterPro" id="IPR016032">
    <property type="entry name" value="Sig_transdc_resp-reg_C-effctor"/>
</dbReference>
<protein>
    <recommendedName>
        <fullName evidence="4">HTH luxR-type domain-containing protein</fullName>
    </recommendedName>
</protein>
<dbReference type="InterPro" id="IPR011990">
    <property type="entry name" value="TPR-like_helical_dom_sf"/>
</dbReference>
<evidence type="ECO:0000256" key="2">
    <source>
        <dbReference type="ARBA" id="ARBA00022840"/>
    </source>
</evidence>
<dbReference type="GO" id="GO:0004016">
    <property type="term" value="F:adenylate cyclase activity"/>
    <property type="evidence" value="ECO:0007669"/>
    <property type="project" value="TreeGrafter"/>
</dbReference>
<dbReference type="SUPFAM" id="SSF48452">
    <property type="entry name" value="TPR-like"/>
    <property type="match status" value="2"/>
</dbReference>
<dbReference type="PROSITE" id="PS50043">
    <property type="entry name" value="HTH_LUXR_2"/>
    <property type="match status" value="1"/>
</dbReference>
<dbReference type="SMART" id="SM00421">
    <property type="entry name" value="HTH_LUXR"/>
    <property type="match status" value="1"/>
</dbReference>
<organism evidence="5 6">
    <name type="scientific">Streptomyces venezuelae</name>
    <dbReference type="NCBI Taxonomy" id="54571"/>
    <lineage>
        <taxon>Bacteria</taxon>
        <taxon>Bacillati</taxon>
        <taxon>Actinomycetota</taxon>
        <taxon>Actinomycetes</taxon>
        <taxon>Kitasatosporales</taxon>
        <taxon>Streptomycetaceae</taxon>
        <taxon>Streptomyces</taxon>
    </lineage>
</organism>
<dbReference type="Proteomes" id="UP000322927">
    <property type="component" value="Chromosome"/>
</dbReference>
<dbReference type="GO" id="GO:0005524">
    <property type="term" value="F:ATP binding"/>
    <property type="evidence" value="ECO:0007669"/>
    <property type="project" value="UniProtKB-KW"/>
</dbReference>
<dbReference type="SUPFAM" id="SSF46894">
    <property type="entry name" value="C-terminal effector domain of the bipartite response regulators"/>
    <property type="match status" value="1"/>
</dbReference>
<dbReference type="GO" id="GO:0005737">
    <property type="term" value="C:cytoplasm"/>
    <property type="evidence" value="ECO:0007669"/>
    <property type="project" value="TreeGrafter"/>
</dbReference>
<accession>A0A5P2C6K0</accession>
<dbReference type="Gene3D" id="1.10.10.10">
    <property type="entry name" value="Winged helix-like DNA-binding domain superfamily/Winged helix DNA-binding domain"/>
    <property type="match status" value="1"/>
</dbReference>
<evidence type="ECO:0000256" key="1">
    <source>
        <dbReference type="ARBA" id="ARBA00022741"/>
    </source>
</evidence>
<dbReference type="InterPro" id="IPR041664">
    <property type="entry name" value="AAA_16"/>
</dbReference>
<sequence length="1144" mass="119044">MWCGAPSRRGVGADVGVRIAVSAWLCMRGCACVAVHTWVSGYPSGLHRCRRGRAVRSPGRATASWCRGVGGIREGPCSRPLRERVTTWEGRQGRAGVREFPCPARGSCPGALWPGGRALTVPGVRERTGADGDVGAAQDGWAAVVHEAAALLERHGRLAVSGPWGAGKSTLLDALAERTRGEELGRAARRCLRVRTQEEDAAIAHGALVQLLSAARAEGAGTDGVWTSDPWSSAPAPAPGRGVGGLDLPGPPATSSMRPVPENPGLRTAGPTSPVPVPASHTTPPDQVRLPGPARTPGGTDDPLRLRLALTRLLDEGPPVLLLIDGAQWLDPASAALIGYAVRTLPAARLTVVAAERTGGYPRAAAALLGGHPTVLPVPSADLAETTAACARLGLPTRWAAPVHRHCGGHRALLDAWFKALPTDNRSGGDAAGVTGPPAPGRLVPRPLVPGPPVPGPPAPPRQVRDLAAAWLASVPADVHTTLQVAALAGSCDVDLLRHSGRRDAEDHLAHALDAGLLAADDTPQHAPAGAAPPHRFAAAALADAAAATVTRERRTATHRALAVCCHDPVARALHTALAQESPDRAVAEDTAQAAVAAGAAGQRPRAAELLFLAARLTPADRPRLRLDRLAEAAREAAAAGSATLTRLAADRIVAEHGTAAQQVHALLAVVDAHGQDTAGIRPVLAAARGTAADDPALLAAVELRAAVQENVSGDDFARALHHAQVATTLARQARAVPLEAAALTMTARMQRVLGRLDAASSALERALALDVPPERLGIRNSPQYLAARHAVFDARPAEARELLLPLLPVAEESGEAEDLVDLWRSLAEVDAGRGACGQALHWSARAVDLTAAAGLSPGPAWYTAALAQTCGGTFARALSLAAHGVRASREERDALHTARGLWILGATQLHTGRVEEAAGTLAEVAELESRSGAIDPALLRWQADAVEAYALSGRMDEAHELLEHMQERVGPHPAHAALRASLTRARGLCRHLGGAGEEAAELLADAADVFAGLGLPVEEGRTHLLRGRVERRRRRAAAARSAWESARELFDGAQARPWSALAVGHLDHLTGRASAPGSPGGPAVHGLTEHELRLAELVRAGATNQEAAQRMFISVKTVETVLSRVYRKLGIRSRTQLAAALTG</sequence>
<dbReference type="InterPro" id="IPR000792">
    <property type="entry name" value="Tscrpt_reg_LuxR_C"/>
</dbReference>
<feature type="region of interest" description="Disordered" evidence="3">
    <location>
        <begin position="221"/>
        <end position="302"/>
    </location>
</feature>
<dbReference type="GO" id="GO:0006355">
    <property type="term" value="P:regulation of DNA-templated transcription"/>
    <property type="evidence" value="ECO:0007669"/>
    <property type="project" value="InterPro"/>
</dbReference>
<evidence type="ECO:0000313" key="6">
    <source>
        <dbReference type="Proteomes" id="UP000322927"/>
    </source>
</evidence>
<dbReference type="AlphaFoldDB" id="A0A5P2C6K0"/>
<dbReference type="InterPro" id="IPR027417">
    <property type="entry name" value="P-loop_NTPase"/>
</dbReference>
<proteinExistence type="predicted"/>
<dbReference type="GO" id="GO:0003677">
    <property type="term" value="F:DNA binding"/>
    <property type="evidence" value="ECO:0007669"/>
    <property type="project" value="InterPro"/>
</dbReference>
<dbReference type="PRINTS" id="PR00038">
    <property type="entry name" value="HTHLUXR"/>
</dbReference>
<dbReference type="Pfam" id="PF13191">
    <property type="entry name" value="AAA_16"/>
    <property type="match status" value="1"/>
</dbReference>
<evidence type="ECO:0000256" key="3">
    <source>
        <dbReference type="SAM" id="MobiDB-lite"/>
    </source>
</evidence>
<dbReference type="Gene3D" id="3.40.50.300">
    <property type="entry name" value="P-loop containing nucleotide triphosphate hydrolases"/>
    <property type="match status" value="1"/>
</dbReference>
<dbReference type="Pfam" id="PF00196">
    <property type="entry name" value="GerE"/>
    <property type="match status" value="1"/>
</dbReference>
<evidence type="ECO:0000259" key="4">
    <source>
        <dbReference type="PROSITE" id="PS50043"/>
    </source>
</evidence>
<dbReference type="PANTHER" id="PTHR16305:SF35">
    <property type="entry name" value="TRANSCRIPTIONAL ACTIVATOR DOMAIN"/>
    <property type="match status" value="1"/>
</dbReference>
<name>A0A5P2C6K0_STRVZ</name>